<dbReference type="InterPro" id="IPR036673">
    <property type="entry name" value="Cyanovirin-N_sf"/>
</dbReference>
<evidence type="ECO:0000259" key="1">
    <source>
        <dbReference type="SMART" id="SM01111"/>
    </source>
</evidence>
<reference evidence="2 3" key="1">
    <citation type="submission" date="2019-04" db="EMBL/GenBank/DDBJ databases">
        <title>Friends and foes A comparative genomics study of 23 Aspergillus species from section Flavi.</title>
        <authorList>
            <consortium name="DOE Joint Genome Institute"/>
            <person name="Kjaerbolling I."/>
            <person name="Vesth T."/>
            <person name="Frisvad J.C."/>
            <person name="Nybo J.L."/>
            <person name="Theobald S."/>
            <person name="Kildgaard S."/>
            <person name="Isbrandt T."/>
            <person name="Kuo A."/>
            <person name="Sato A."/>
            <person name="Lyhne E.K."/>
            <person name="Kogle M.E."/>
            <person name="Wiebenga A."/>
            <person name="Kun R.S."/>
            <person name="Lubbers R.J."/>
            <person name="Makela M.R."/>
            <person name="Barry K."/>
            <person name="Chovatia M."/>
            <person name="Clum A."/>
            <person name="Daum C."/>
            <person name="Haridas S."/>
            <person name="He G."/>
            <person name="LaButti K."/>
            <person name="Lipzen A."/>
            <person name="Mondo S."/>
            <person name="Riley R."/>
            <person name="Salamov A."/>
            <person name="Simmons B.A."/>
            <person name="Magnuson J.K."/>
            <person name="Henrissat B."/>
            <person name="Mortensen U.H."/>
            <person name="Larsen T.O."/>
            <person name="Devries R.P."/>
            <person name="Grigoriev I.V."/>
            <person name="Machida M."/>
            <person name="Baker S.E."/>
            <person name="Andersen M.R."/>
        </authorList>
    </citation>
    <scope>NUCLEOTIDE SEQUENCE [LARGE SCALE GENOMIC DNA]</scope>
    <source>
        <strain evidence="2 3">IBT 18842</strain>
    </source>
</reference>
<dbReference type="Gene3D" id="2.30.60.10">
    <property type="entry name" value="Cyanovirin-N"/>
    <property type="match status" value="1"/>
</dbReference>
<keyword evidence="3" id="KW-1185">Reference proteome</keyword>
<dbReference type="SUPFAM" id="SSF51322">
    <property type="entry name" value="Cyanovirin-N"/>
    <property type="match status" value="1"/>
</dbReference>
<accession>A0A5N6U1I1</accession>
<feature type="domain" description="Cyanovirin-N" evidence="1">
    <location>
        <begin position="2"/>
        <end position="105"/>
    </location>
</feature>
<protein>
    <submittedName>
        <fullName evidence="2">Cyanovirin-N</fullName>
    </submittedName>
</protein>
<dbReference type="InterPro" id="IPR011058">
    <property type="entry name" value="Cyanovirin-N"/>
</dbReference>
<dbReference type="PANTHER" id="PTHR42076:SF1">
    <property type="entry name" value="CYANOVIRIN-N DOMAIN-CONTAINING PROTEIN"/>
    <property type="match status" value="1"/>
</dbReference>
<dbReference type="SMART" id="SM01111">
    <property type="entry name" value="CVNH"/>
    <property type="match status" value="1"/>
</dbReference>
<name>A0A5N6U1I1_ASPAV</name>
<dbReference type="PANTHER" id="PTHR42076">
    <property type="entry name" value="CYANOVIRIN-N HOMOLOG"/>
    <property type="match status" value="1"/>
</dbReference>
<evidence type="ECO:0000313" key="3">
    <source>
        <dbReference type="Proteomes" id="UP000325780"/>
    </source>
</evidence>
<dbReference type="Pfam" id="PF08881">
    <property type="entry name" value="CVNH"/>
    <property type="match status" value="1"/>
</dbReference>
<dbReference type="AlphaFoldDB" id="A0A5N6U1I1"/>
<gene>
    <name evidence="2" type="ORF">BDV25DRAFT_67565</name>
</gene>
<dbReference type="OrthoDB" id="2441380at2759"/>
<sequence>MSFHLSAEDIEIQDNHLLVAKLRNEDGDLVDAEIDLNQHLGNNDGSFEWDGTDFSETADDVSFEIEGDGEVPVLRAKLKNGEGEDVDADVNLSERIINDNGSFSYQA</sequence>
<proteinExistence type="predicted"/>
<dbReference type="Proteomes" id="UP000325780">
    <property type="component" value="Unassembled WGS sequence"/>
</dbReference>
<dbReference type="EMBL" id="ML742053">
    <property type="protein sequence ID" value="KAE8152430.1"/>
    <property type="molecule type" value="Genomic_DNA"/>
</dbReference>
<evidence type="ECO:0000313" key="2">
    <source>
        <dbReference type="EMBL" id="KAE8152430.1"/>
    </source>
</evidence>
<organism evidence="2 3">
    <name type="scientific">Aspergillus avenaceus</name>
    <dbReference type="NCBI Taxonomy" id="36643"/>
    <lineage>
        <taxon>Eukaryota</taxon>
        <taxon>Fungi</taxon>
        <taxon>Dikarya</taxon>
        <taxon>Ascomycota</taxon>
        <taxon>Pezizomycotina</taxon>
        <taxon>Eurotiomycetes</taxon>
        <taxon>Eurotiomycetidae</taxon>
        <taxon>Eurotiales</taxon>
        <taxon>Aspergillaceae</taxon>
        <taxon>Aspergillus</taxon>
        <taxon>Aspergillus subgen. Circumdati</taxon>
    </lineage>
</organism>